<evidence type="ECO:0000259" key="10">
    <source>
        <dbReference type="Pfam" id="PF02875"/>
    </source>
</evidence>
<dbReference type="Pfam" id="PF08245">
    <property type="entry name" value="Mur_ligase_M"/>
    <property type="match status" value="1"/>
</dbReference>
<feature type="domain" description="Mur ligase central" evidence="11">
    <location>
        <begin position="115"/>
        <end position="317"/>
    </location>
</feature>
<evidence type="ECO:0000259" key="9">
    <source>
        <dbReference type="Pfam" id="PF01225"/>
    </source>
</evidence>
<dbReference type="Pfam" id="PF02875">
    <property type="entry name" value="Mur_ligase_C"/>
    <property type="match status" value="1"/>
</dbReference>
<feature type="domain" description="Mur ligase N-terminal catalytic" evidence="9">
    <location>
        <begin position="24"/>
        <end position="99"/>
    </location>
</feature>
<dbReference type="Gene3D" id="3.40.1390.10">
    <property type="entry name" value="MurE/MurF, N-terminal domain"/>
    <property type="match status" value="1"/>
</dbReference>
<evidence type="ECO:0000256" key="2">
    <source>
        <dbReference type="ARBA" id="ARBA00005898"/>
    </source>
</evidence>
<dbReference type="GO" id="GO:0016881">
    <property type="term" value="F:acid-amino acid ligase activity"/>
    <property type="evidence" value="ECO:0007669"/>
    <property type="project" value="InterPro"/>
</dbReference>
<sequence length="506" mass="56189">MNIQDSHLKKIGLLRQYGKPDPSVTSIAYDSRNAQQGTAFFCIKGENADGHDFIVEAIENGAVVIVGTDIAQFEKLKEEYPHCTFMVVQDVRYALAHFSILFYENIHENIQTIGITGTNGKTTVATFVSSLLTQLNIPAGCIGTNGIWSSTEEIEYKKSTPTTPEAPDLHQIFKLLHERKDQAAVMEVSSIAVDQKRVEGIDFDIAIHTNLSPEHLEYHKTLEHYKTAKMNLFKQAKKAVINLDDEGMGPDLIKAYKGHALTYSLNRSSNADVIASNIHVAEDGTSFELIVNNRSYIVHSSVFGEYNVANLLAAICVGLHNGFAIESMIPIFDKIKNPFGRFQVIDDYGKRKIILDYAHTPVALSNLIEEAKKLDYRKLIVMIAGVGIRDFDKMPKMARTIEGQADEIVVTVDHPGFIEPKKIVDQVMTGFSDKEASNIYTSLSREEGVKTSLELSDDQDIIIFTGGCINGAQIVKGEYIPHSDEQIIQDFFEGNEVASTESIGNY</sequence>
<comment type="caution">
    <text evidence="12">The sequence shown here is derived from an EMBL/GenBank/DDBJ whole genome shotgun (WGS) entry which is preliminary data.</text>
</comment>
<dbReference type="InterPro" id="IPR036615">
    <property type="entry name" value="Mur_ligase_C_dom_sf"/>
</dbReference>
<dbReference type="InterPro" id="IPR005761">
    <property type="entry name" value="UDP-N-AcMur-Glu-dNH2Pim_ligase"/>
</dbReference>
<evidence type="ECO:0000256" key="7">
    <source>
        <dbReference type="ARBA" id="ARBA00023316"/>
    </source>
</evidence>
<keyword evidence="12" id="KW-0436">Ligase</keyword>
<dbReference type="SUPFAM" id="SSF53244">
    <property type="entry name" value="MurD-like peptide ligases, peptide-binding domain"/>
    <property type="match status" value="1"/>
</dbReference>
<dbReference type="SUPFAM" id="SSF53623">
    <property type="entry name" value="MurD-like peptide ligases, catalytic domain"/>
    <property type="match status" value="1"/>
</dbReference>
<dbReference type="InterPro" id="IPR036565">
    <property type="entry name" value="Mur-like_cat_sf"/>
</dbReference>
<dbReference type="Proteomes" id="UP000239047">
    <property type="component" value="Unassembled WGS sequence"/>
</dbReference>
<dbReference type="InterPro" id="IPR004101">
    <property type="entry name" value="Mur_ligase_C"/>
</dbReference>
<dbReference type="InterPro" id="IPR000713">
    <property type="entry name" value="Mur_ligase_N"/>
</dbReference>
<dbReference type="InterPro" id="IPR035911">
    <property type="entry name" value="MurE/MurF_N"/>
</dbReference>
<comment type="similarity">
    <text evidence="2">Belongs to the MurCDEF family. MurE subfamily.</text>
</comment>
<organism evidence="12 13">
    <name type="scientific">Jeotgalibacillus proteolyticus</name>
    <dbReference type="NCBI Taxonomy" id="2082395"/>
    <lineage>
        <taxon>Bacteria</taxon>
        <taxon>Bacillati</taxon>
        <taxon>Bacillota</taxon>
        <taxon>Bacilli</taxon>
        <taxon>Bacillales</taxon>
        <taxon>Caryophanaceae</taxon>
        <taxon>Jeotgalibacillus</taxon>
    </lineage>
</organism>
<name>A0A2S5GCP6_9BACL</name>
<dbReference type="GO" id="GO:0005524">
    <property type="term" value="F:ATP binding"/>
    <property type="evidence" value="ECO:0007669"/>
    <property type="project" value="InterPro"/>
</dbReference>
<dbReference type="GO" id="GO:0008360">
    <property type="term" value="P:regulation of cell shape"/>
    <property type="evidence" value="ECO:0007669"/>
    <property type="project" value="UniProtKB-KW"/>
</dbReference>
<dbReference type="GO" id="GO:0009252">
    <property type="term" value="P:peptidoglycan biosynthetic process"/>
    <property type="evidence" value="ECO:0007669"/>
    <property type="project" value="UniProtKB-UniPathway"/>
</dbReference>
<keyword evidence="6 8" id="KW-0131">Cell cycle</keyword>
<dbReference type="GO" id="GO:0051301">
    <property type="term" value="P:cell division"/>
    <property type="evidence" value="ECO:0007669"/>
    <property type="project" value="UniProtKB-KW"/>
</dbReference>
<dbReference type="OrthoDB" id="9800958at2"/>
<dbReference type="PANTHER" id="PTHR23135:SF4">
    <property type="entry name" value="UDP-N-ACETYLMURAMOYL-L-ALANYL-D-GLUTAMATE--2,6-DIAMINOPIMELATE LIGASE MURE HOMOLOG, CHLOROPLASTIC"/>
    <property type="match status" value="1"/>
</dbReference>
<feature type="domain" description="Mur ligase C-terminal" evidence="10">
    <location>
        <begin position="340"/>
        <end position="467"/>
    </location>
</feature>
<protein>
    <submittedName>
        <fullName evidence="12">UDP-N-acetylmuramoyl-L-alanyl-D-glutamate--2, 6-diaminopimelate ligase</fullName>
    </submittedName>
</protein>
<keyword evidence="4 8" id="KW-0133">Cell shape</keyword>
<dbReference type="Gene3D" id="3.40.1190.10">
    <property type="entry name" value="Mur-like, catalytic domain"/>
    <property type="match status" value="1"/>
</dbReference>
<evidence type="ECO:0000313" key="13">
    <source>
        <dbReference type="Proteomes" id="UP000239047"/>
    </source>
</evidence>
<proteinExistence type="inferred from homology"/>
<dbReference type="RefSeq" id="WP_104057445.1">
    <property type="nucleotide sequence ID" value="NZ_PREZ01000003.1"/>
</dbReference>
<evidence type="ECO:0000256" key="4">
    <source>
        <dbReference type="ARBA" id="ARBA00022960"/>
    </source>
</evidence>
<dbReference type="Gene3D" id="3.90.190.20">
    <property type="entry name" value="Mur ligase, C-terminal domain"/>
    <property type="match status" value="1"/>
</dbReference>
<dbReference type="Pfam" id="PF01225">
    <property type="entry name" value="Mur_ligase"/>
    <property type="match status" value="1"/>
</dbReference>
<evidence type="ECO:0000256" key="6">
    <source>
        <dbReference type="ARBA" id="ARBA00023306"/>
    </source>
</evidence>
<keyword evidence="7 8" id="KW-0961">Cell wall biogenesis/degradation</keyword>
<keyword evidence="5 8" id="KW-0573">Peptidoglycan synthesis</keyword>
<evidence type="ECO:0000256" key="3">
    <source>
        <dbReference type="ARBA" id="ARBA00022618"/>
    </source>
</evidence>
<dbReference type="InterPro" id="IPR013221">
    <property type="entry name" value="Mur_ligase_cen"/>
</dbReference>
<dbReference type="NCBIfam" id="NF001126">
    <property type="entry name" value="PRK00139.1-4"/>
    <property type="match status" value="1"/>
</dbReference>
<comment type="pathway">
    <text evidence="1 8">Cell wall biogenesis; peptidoglycan biosynthesis.</text>
</comment>
<dbReference type="PANTHER" id="PTHR23135">
    <property type="entry name" value="MUR LIGASE FAMILY MEMBER"/>
    <property type="match status" value="1"/>
</dbReference>
<gene>
    <name evidence="12" type="ORF">C4B60_07810</name>
</gene>
<evidence type="ECO:0000256" key="1">
    <source>
        <dbReference type="ARBA" id="ARBA00004752"/>
    </source>
</evidence>
<dbReference type="GO" id="GO:0071555">
    <property type="term" value="P:cell wall organization"/>
    <property type="evidence" value="ECO:0007669"/>
    <property type="project" value="UniProtKB-KW"/>
</dbReference>
<dbReference type="NCBIfam" id="TIGR01085">
    <property type="entry name" value="murE"/>
    <property type="match status" value="1"/>
</dbReference>
<reference evidence="12 13" key="1">
    <citation type="submission" date="2018-02" db="EMBL/GenBank/DDBJ databases">
        <title>Jeotgalibacillus proteolyticum sp. nov. a protease producing bacterium isolated from ocean sediments of Laizhou Bay.</title>
        <authorList>
            <person name="Li Y."/>
        </authorList>
    </citation>
    <scope>NUCLEOTIDE SEQUENCE [LARGE SCALE GENOMIC DNA]</scope>
    <source>
        <strain evidence="12 13">22-7</strain>
    </source>
</reference>
<evidence type="ECO:0000259" key="11">
    <source>
        <dbReference type="Pfam" id="PF08245"/>
    </source>
</evidence>
<evidence type="ECO:0000256" key="5">
    <source>
        <dbReference type="ARBA" id="ARBA00022984"/>
    </source>
</evidence>
<dbReference type="SUPFAM" id="SSF63418">
    <property type="entry name" value="MurE/MurF N-terminal domain"/>
    <property type="match status" value="1"/>
</dbReference>
<comment type="subcellular location">
    <subcellularLocation>
        <location evidence="8">Cytoplasm</location>
    </subcellularLocation>
</comment>
<dbReference type="UniPathway" id="UPA00219"/>
<dbReference type="GO" id="GO:0005737">
    <property type="term" value="C:cytoplasm"/>
    <property type="evidence" value="ECO:0007669"/>
    <property type="project" value="UniProtKB-SubCell"/>
</dbReference>
<dbReference type="AlphaFoldDB" id="A0A2S5GCP6"/>
<keyword evidence="13" id="KW-1185">Reference proteome</keyword>
<accession>A0A2S5GCP6</accession>
<evidence type="ECO:0000313" key="12">
    <source>
        <dbReference type="EMBL" id="PPA70695.1"/>
    </source>
</evidence>
<evidence type="ECO:0000256" key="8">
    <source>
        <dbReference type="RuleBase" id="RU004135"/>
    </source>
</evidence>
<keyword evidence="3 8" id="KW-0132">Cell division</keyword>
<dbReference type="EMBL" id="PREZ01000003">
    <property type="protein sequence ID" value="PPA70695.1"/>
    <property type="molecule type" value="Genomic_DNA"/>
</dbReference>